<feature type="domain" description="RDRP core" evidence="3">
    <location>
        <begin position="420"/>
        <end position="998"/>
    </location>
</feature>
<dbReference type="Pfam" id="PF05183">
    <property type="entry name" value="RdRP"/>
    <property type="match status" value="1"/>
</dbReference>
<dbReference type="OrthoDB" id="6513042at2759"/>
<dbReference type="EC" id="2.7.7.48" evidence="1"/>
<comment type="similarity">
    <text evidence="1">Belongs to the RdRP family.</text>
</comment>
<proteinExistence type="inferred from homology"/>
<dbReference type="InterPro" id="IPR007855">
    <property type="entry name" value="RDRP"/>
</dbReference>
<keyword evidence="1" id="KW-0694">RNA-binding</keyword>
<keyword evidence="1" id="KW-0696">RNA-directed RNA polymerase</keyword>
<gene>
    <name evidence="4" type="ORF">K458DRAFT_353335</name>
</gene>
<reference evidence="4" key="1">
    <citation type="journal article" date="2020" name="Stud. Mycol.">
        <title>101 Dothideomycetes genomes: a test case for predicting lifestyles and emergence of pathogens.</title>
        <authorList>
            <person name="Haridas S."/>
            <person name="Albert R."/>
            <person name="Binder M."/>
            <person name="Bloem J."/>
            <person name="Labutti K."/>
            <person name="Salamov A."/>
            <person name="Andreopoulos B."/>
            <person name="Baker S."/>
            <person name="Barry K."/>
            <person name="Bills G."/>
            <person name="Bluhm B."/>
            <person name="Cannon C."/>
            <person name="Castanera R."/>
            <person name="Culley D."/>
            <person name="Daum C."/>
            <person name="Ezra D."/>
            <person name="Gonzalez J."/>
            <person name="Henrissat B."/>
            <person name="Kuo A."/>
            <person name="Liang C."/>
            <person name="Lipzen A."/>
            <person name="Lutzoni F."/>
            <person name="Magnuson J."/>
            <person name="Mondo S."/>
            <person name="Nolan M."/>
            <person name="Ohm R."/>
            <person name="Pangilinan J."/>
            <person name="Park H.-J."/>
            <person name="Ramirez L."/>
            <person name="Alfaro M."/>
            <person name="Sun H."/>
            <person name="Tritt A."/>
            <person name="Yoshinaga Y."/>
            <person name="Zwiers L.-H."/>
            <person name="Turgeon B."/>
            <person name="Goodwin S."/>
            <person name="Spatafora J."/>
            <person name="Crous P."/>
            <person name="Grigoriev I."/>
        </authorList>
    </citation>
    <scope>NUCLEOTIDE SEQUENCE</scope>
    <source>
        <strain evidence="4">CBS 122367</strain>
    </source>
</reference>
<dbReference type="GO" id="GO:0003968">
    <property type="term" value="F:RNA-directed RNA polymerase activity"/>
    <property type="evidence" value="ECO:0007669"/>
    <property type="project" value="UniProtKB-KW"/>
</dbReference>
<sequence length="1366" mass="153537">MRPTIRGAGKDWANDQESKVRVTAIPKGYWTKDVYEALGTFGTIVRIEMDPGRAAAWVTFQPPPNGAIYNQTIVMGSVRVRIELSHIRLYPVLSPVNPTKKYHEFNVLYANSIDFGVTVADKAVSVMQTLHACNDVRVTLSLRDRKELDFQFPCMIDGDSRKLRFRLPLSLVGVIYQVNDKETGQCTLIIPYETPPQFFMQIKANSISKTCNPNERTWIDWYTWYRQTDIVHRATRSRLETIPVMTHTDGAIIDIGRWTTYRVSFDPSTLESAKYEEFSNALADHGVILKGLEDFHFTKGTESPVWSLLEEEISGTHPHLTTQESACDELAPGQVHLQFPVRYQLEACLSNGYLKEGTITREFLERLASMDTDQAVHMLEKVTDSQHTYLDPMEIFSVTLKAHLTRKIPSHCVRLRAVNITPTMIHVSTPIVETSNRIIRKYATDADRFIRVKFSDEKTEGPIYSQHDDRSEALFDRVRRAMTNGIVVAGRYYEFLAFGNSQFREHGAYFYAPTDSKSADGIRASMGQFDHIKTAAKFGARLGQCFSTTRAIKSINVKIEMIPDVERNGFTFTDGVGCISPLLAKMTADEMGLPNAFENPPSLFQFRLGGCKGVLALDLKIPGSVVHIRPSQYKFEAQNVGLEIIRASALAVACFNRQLIIILSTLGVPDSNFIRKQQEMVNYFERATIDEAVALEKLQRNVDLNQTTLKMADMILDGFMEHKDPFMMSLLQLWRAYNIKYLKEKARIVIEQGAFVLGCVDETATLRGHFNDPQSREDATREEKLATLPEIFLRISDHTKKGHYKTIEKICVLARNPSLHAGDVRVVRAVDVPALHHLKNVVVLPQTGDRDIANMCSGGDLDGDDYIILWDSDFLPEIINEPPMDFASDKPVESEDPITVKDITNFFVTYMKNDSLRQIATAHLAQADFNEEGSRAEICLELARLHSQAVDYPKSGIPARMDRELRPRKWPHFQENRNRPSHKIYESKKILGMLYDQVELVDFRPQYENAFDSRILNAFQLDEAMIEAAKDIKSSYDSALKRLMAKHAIRTEFEAWSVFVLYHNLEARDYTFAEEFGRTIDVLKAQFVEDCCTAAGATGRSDFLHLAPFVAAMYTVTAREMEEALKHCRETKIIAGEVVPARKMDPEHMPLMSFPWLFHRELGKIATNSNFDHQSATVQQGLAQKHAKKHVDVGLTPEPGLGKIETTQGTTQYGELLKLDFSNSLGNNTLNTPSTTKTPLTEESDPRERLAAASAPSPPFSIYVGEGEESTIAKGPPPAVVTASKSVGLDEATTEDTLKRDAKQAAASSQIGGDSGIASTRRRSGPNSSGSDDTDDRKTDFVEYDGMKVDINLKKGSALDKLARFA</sequence>
<evidence type="ECO:0000313" key="4">
    <source>
        <dbReference type="EMBL" id="KAF2691528.1"/>
    </source>
</evidence>
<organism evidence="4 5">
    <name type="scientific">Lentithecium fluviatile CBS 122367</name>
    <dbReference type="NCBI Taxonomy" id="1168545"/>
    <lineage>
        <taxon>Eukaryota</taxon>
        <taxon>Fungi</taxon>
        <taxon>Dikarya</taxon>
        <taxon>Ascomycota</taxon>
        <taxon>Pezizomycotina</taxon>
        <taxon>Dothideomycetes</taxon>
        <taxon>Pleosporomycetidae</taxon>
        <taxon>Pleosporales</taxon>
        <taxon>Massarineae</taxon>
        <taxon>Lentitheciaceae</taxon>
        <taxon>Lentithecium</taxon>
    </lineage>
</organism>
<dbReference type="InterPro" id="IPR057596">
    <property type="entry name" value="RDRP_core"/>
</dbReference>
<feature type="region of interest" description="Disordered" evidence="2">
    <location>
        <begin position="1291"/>
        <end position="1339"/>
    </location>
</feature>
<name>A0A6G1JM69_9PLEO</name>
<keyword evidence="1" id="KW-0548">Nucleotidyltransferase</keyword>
<dbReference type="PANTHER" id="PTHR23079:SF55">
    <property type="entry name" value="RNA-DIRECTED RNA POLYMERASE"/>
    <property type="match status" value="1"/>
</dbReference>
<feature type="region of interest" description="Disordered" evidence="2">
    <location>
        <begin position="1224"/>
        <end position="1263"/>
    </location>
</feature>
<evidence type="ECO:0000313" key="5">
    <source>
        <dbReference type="Proteomes" id="UP000799291"/>
    </source>
</evidence>
<evidence type="ECO:0000256" key="1">
    <source>
        <dbReference type="RuleBase" id="RU363098"/>
    </source>
</evidence>
<evidence type="ECO:0000256" key="2">
    <source>
        <dbReference type="SAM" id="MobiDB-lite"/>
    </source>
</evidence>
<keyword evidence="1" id="KW-0808">Transferase</keyword>
<accession>A0A6G1JM69</accession>
<dbReference type="GO" id="GO:0031380">
    <property type="term" value="C:nuclear RNA-directed RNA polymerase complex"/>
    <property type="evidence" value="ECO:0007669"/>
    <property type="project" value="TreeGrafter"/>
</dbReference>
<dbReference type="GO" id="GO:0003723">
    <property type="term" value="F:RNA binding"/>
    <property type="evidence" value="ECO:0007669"/>
    <property type="project" value="UniProtKB-KW"/>
</dbReference>
<dbReference type="PANTHER" id="PTHR23079">
    <property type="entry name" value="RNA-DEPENDENT RNA POLYMERASE"/>
    <property type="match status" value="1"/>
</dbReference>
<comment type="catalytic activity">
    <reaction evidence="1">
        <text>RNA(n) + a ribonucleoside 5'-triphosphate = RNA(n+1) + diphosphate</text>
        <dbReference type="Rhea" id="RHEA:21248"/>
        <dbReference type="Rhea" id="RHEA-COMP:14527"/>
        <dbReference type="Rhea" id="RHEA-COMP:17342"/>
        <dbReference type="ChEBI" id="CHEBI:33019"/>
        <dbReference type="ChEBI" id="CHEBI:61557"/>
        <dbReference type="ChEBI" id="CHEBI:140395"/>
        <dbReference type="EC" id="2.7.7.48"/>
    </reaction>
</comment>
<protein>
    <recommendedName>
        <fullName evidence="1">RNA-dependent RNA polymerase</fullName>
        <ecNumber evidence="1">2.7.7.48</ecNumber>
    </recommendedName>
</protein>
<dbReference type="GO" id="GO:0030422">
    <property type="term" value="P:siRNA processing"/>
    <property type="evidence" value="ECO:0007669"/>
    <property type="project" value="TreeGrafter"/>
</dbReference>
<feature type="compositionally biased region" description="Polar residues" evidence="2">
    <location>
        <begin position="1224"/>
        <end position="1241"/>
    </location>
</feature>
<dbReference type="Proteomes" id="UP000799291">
    <property type="component" value="Unassembled WGS sequence"/>
</dbReference>
<evidence type="ECO:0000259" key="3">
    <source>
        <dbReference type="Pfam" id="PF05183"/>
    </source>
</evidence>
<dbReference type="EMBL" id="MU005569">
    <property type="protein sequence ID" value="KAF2691528.1"/>
    <property type="molecule type" value="Genomic_DNA"/>
</dbReference>
<keyword evidence="5" id="KW-1185">Reference proteome</keyword>